<sequence length="114" mass="12806">MAQGIHRTHRPPDEDPAQAGRRRAAAAQKDQEAEETPEEKQRQSKDLSVGDVLLLNNMKPNEYFRKDGQYELNSQPTGLCLIINNGHFGDGDVRHGTDKDAELTDLYYHPGFAC</sequence>
<accession>A0A7J5XUG0</accession>
<dbReference type="GO" id="GO:0004197">
    <property type="term" value="F:cysteine-type endopeptidase activity"/>
    <property type="evidence" value="ECO:0007669"/>
    <property type="project" value="InterPro"/>
</dbReference>
<evidence type="ECO:0000313" key="4">
    <source>
        <dbReference type="Proteomes" id="UP000518266"/>
    </source>
</evidence>
<feature type="domain" description="Caspase family p20" evidence="2">
    <location>
        <begin position="76"/>
        <end position="102"/>
    </location>
</feature>
<reference evidence="3 4" key="1">
    <citation type="submission" date="2020-03" db="EMBL/GenBank/DDBJ databases">
        <title>Dissostichus mawsoni Genome sequencing and assembly.</title>
        <authorList>
            <person name="Park H."/>
        </authorList>
    </citation>
    <scope>NUCLEOTIDE SEQUENCE [LARGE SCALE GENOMIC DNA]</scope>
    <source>
        <strain evidence="3">DM0001</strain>
        <tissue evidence="3">Muscle</tissue>
    </source>
</reference>
<dbReference type="Proteomes" id="UP000518266">
    <property type="component" value="Unassembled WGS sequence"/>
</dbReference>
<name>A0A7J5XUG0_DISMA</name>
<protein>
    <recommendedName>
        <fullName evidence="2">Caspase family p20 domain-containing protein</fullName>
    </recommendedName>
</protein>
<proteinExistence type="predicted"/>
<dbReference type="AlphaFoldDB" id="A0A7J5XUG0"/>
<gene>
    <name evidence="3" type="ORF">F7725_006383</name>
</gene>
<dbReference type="EMBL" id="JAAKFY010000020">
    <property type="protein sequence ID" value="KAF3840521.1"/>
    <property type="molecule type" value="Genomic_DNA"/>
</dbReference>
<dbReference type="InterPro" id="IPR029030">
    <property type="entry name" value="Caspase-like_dom_sf"/>
</dbReference>
<keyword evidence="4" id="KW-1185">Reference proteome</keyword>
<dbReference type="Gene3D" id="3.40.50.1460">
    <property type="match status" value="1"/>
</dbReference>
<comment type="caution">
    <text evidence="3">The sequence shown here is derived from an EMBL/GenBank/DDBJ whole genome shotgun (WGS) entry which is preliminary data.</text>
</comment>
<feature type="region of interest" description="Disordered" evidence="1">
    <location>
        <begin position="1"/>
        <end position="49"/>
    </location>
</feature>
<evidence type="ECO:0000259" key="2">
    <source>
        <dbReference type="PROSITE" id="PS50208"/>
    </source>
</evidence>
<evidence type="ECO:0000256" key="1">
    <source>
        <dbReference type="SAM" id="MobiDB-lite"/>
    </source>
</evidence>
<dbReference type="GO" id="GO:0006508">
    <property type="term" value="P:proteolysis"/>
    <property type="evidence" value="ECO:0007669"/>
    <property type="project" value="InterPro"/>
</dbReference>
<organism evidence="3 4">
    <name type="scientific">Dissostichus mawsoni</name>
    <name type="common">Antarctic cod</name>
    <dbReference type="NCBI Taxonomy" id="36200"/>
    <lineage>
        <taxon>Eukaryota</taxon>
        <taxon>Metazoa</taxon>
        <taxon>Chordata</taxon>
        <taxon>Craniata</taxon>
        <taxon>Vertebrata</taxon>
        <taxon>Euteleostomi</taxon>
        <taxon>Actinopterygii</taxon>
        <taxon>Neopterygii</taxon>
        <taxon>Teleostei</taxon>
        <taxon>Neoteleostei</taxon>
        <taxon>Acanthomorphata</taxon>
        <taxon>Eupercaria</taxon>
        <taxon>Perciformes</taxon>
        <taxon>Notothenioidei</taxon>
        <taxon>Nototheniidae</taxon>
        <taxon>Dissostichus</taxon>
    </lineage>
</organism>
<dbReference type="SUPFAM" id="SSF52129">
    <property type="entry name" value="Caspase-like"/>
    <property type="match status" value="1"/>
</dbReference>
<evidence type="ECO:0000313" key="3">
    <source>
        <dbReference type="EMBL" id="KAF3840521.1"/>
    </source>
</evidence>
<dbReference type="InterPro" id="IPR001309">
    <property type="entry name" value="Pept_C14_p20"/>
</dbReference>
<dbReference type="PROSITE" id="PS50208">
    <property type="entry name" value="CASPASE_P20"/>
    <property type="match status" value="1"/>
</dbReference>